<name>A0AAN5CHS2_9BILA</name>
<dbReference type="AlphaFoldDB" id="A0AAN5CHS2"/>
<proteinExistence type="predicted"/>
<dbReference type="PANTHER" id="PTHR22943">
    <property type="entry name" value="7-TRANSMEMBRANE DOMAIN RECEPTOR C.ELEGANS"/>
    <property type="match status" value="1"/>
</dbReference>
<organism evidence="2 3">
    <name type="scientific">Pristionchus mayeri</name>
    <dbReference type="NCBI Taxonomy" id="1317129"/>
    <lineage>
        <taxon>Eukaryota</taxon>
        <taxon>Metazoa</taxon>
        <taxon>Ecdysozoa</taxon>
        <taxon>Nematoda</taxon>
        <taxon>Chromadorea</taxon>
        <taxon>Rhabditida</taxon>
        <taxon>Rhabditina</taxon>
        <taxon>Diplogasteromorpha</taxon>
        <taxon>Diplogasteroidea</taxon>
        <taxon>Neodiplogasteridae</taxon>
        <taxon>Pristionchus</taxon>
    </lineage>
</organism>
<evidence type="ECO:0008006" key="4">
    <source>
        <dbReference type="Google" id="ProtNLM"/>
    </source>
</evidence>
<dbReference type="Pfam" id="PF10326">
    <property type="entry name" value="7TM_GPCR_Str"/>
    <property type="match status" value="1"/>
</dbReference>
<keyword evidence="1" id="KW-0472">Membrane</keyword>
<evidence type="ECO:0000313" key="3">
    <source>
        <dbReference type="Proteomes" id="UP001328107"/>
    </source>
</evidence>
<comment type="caution">
    <text evidence="2">The sequence shown here is derived from an EMBL/GenBank/DDBJ whole genome shotgun (WGS) entry which is preliminary data.</text>
</comment>
<feature type="non-terminal residue" evidence="2">
    <location>
        <position position="134"/>
    </location>
</feature>
<feature type="transmembrane region" description="Helical" evidence="1">
    <location>
        <begin position="26"/>
        <end position="49"/>
    </location>
</feature>
<dbReference type="EMBL" id="BTRK01000004">
    <property type="protein sequence ID" value="GMR44633.1"/>
    <property type="molecule type" value="Genomic_DNA"/>
</dbReference>
<evidence type="ECO:0000313" key="2">
    <source>
        <dbReference type="EMBL" id="GMR44633.1"/>
    </source>
</evidence>
<dbReference type="InterPro" id="IPR019428">
    <property type="entry name" value="7TM_GPCR_serpentine_rcpt_Str"/>
</dbReference>
<accession>A0AAN5CHS2</accession>
<keyword evidence="1" id="KW-0812">Transmembrane</keyword>
<dbReference type="PANTHER" id="PTHR22943:SF248">
    <property type="entry name" value="SEVEN TM RECEPTOR"/>
    <property type="match status" value="1"/>
</dbReference>
<sequence>GISLLVNLLVLFLVVRRSNDMGNYRFLLFAFVVNDIYFTLIHSLTLPIACTYGDAFVIFATGFWSSQISISYYAATFSQTMPLLMHLFIYRYFAMKRCWGSYFGYMPDDDAREYLKPFFVGDFAGFEYLAQLYW</sequence>
<reference evidence="3" key="1">
    <citation type="submission" date="2022-10" db="EMBL/GenBank/DDBJ databases">
        <title>Genome assembly of Pristionchus species.</title>
        <authorList>
            <person name="Yoshida K."/>
            <person name="Sommer R.J."/>
        </authorList>
    </citation>
    <scope>NUCLEOTIDE SEQUENCE [LARGE SCALE GENOMIC DNA]</scope>
    <source>
        <strain evidence="3">RS5460</strain>
    </source>
</reference>
<evidence type="ECO:0000256" key="1">
    <source>
        <dbReference type="SAM" id="Phobius"/>
    </source>
</evidence>
<dbReference type="Proteomes" id="UP001328107">
    <property type="component" value="Unassembled WGS sequence"/>
</dbReference>
<feature type="non-terminal residue" evidence="2">
    <location>
        <position position="1"/>
    </location>
</feature>
<keyword evidence="3" id="KW-1185">Reference proteome</keyword>
<keyword evidence="1" id="KW-1133">Transmembrane helix</keyword>
<gene>
    <name evidence="2" type="ORF">PMAYCL1PPCAC_14828</name>
</gene>
<protein>
    <recommendedName>
        <fullName evidence="4">G protein-coupled receptor</fullName>
    </recommendedName>
</protein>